<evidence type="ECO:0000313" key="1">
    <source>
        <dbReference type="EMBL" id="KAK2955368.1"/>
    </source>
</evidence>
<sequence length="315" mass="34683">MVVRGSDGSKVTAVPVFENQSALIVTHGMSSTESNKLKYEMEYTIEEVRCDGELVRMESVYTFTIPYPASTMERVDQTNDSDWTQLRFEGTNLVGARYRLTLETDDAVSPPHSTTVELSPSSLTSLSTWTAVLYPLTAPTLPYGRSYKVLSVVSVDGLHTPTITVGSFSTPAEPARIVSLVLSKYEDSMKTAVFSVTGRALIVARPSRTCSSSRTKAREAPSYHMRGNTVDESERRVHVGMGIDGYLDQVASIRHAVHSPQRENVLSVVRCRMPAEVRFEGDRVESQGNACLSRVRIVRINSIFSSTAFELSPSA</sequence>
<organism evidence="1 2">
    <name type="scientific">Blattamonas nauphoetae</name>
    <dbReference type="NCBI Taxonomy" id="2049346"/>
    <lineage>
        <taxon>Eukaryota</taxon>
        <taxon>Metamonada</taxon>
        <taxon>Preaxostyla</taxon>
        <taxon>Oxymonadida</taxon>
        <taxon>Blattamonas</taxon>
    </lineage>
</organism>
<accession>A0ABQ9XV62</accession>
<reference evidence="1 2" key="1">
    <citation type="journal article" date="2022" name="bioRxiv">
        <title>Genomics of Preaxostyla Flagellates Illuminates Evolutionary Transitions and the Path Towards Mitochondrial Loss.</title>
        <authorList>
            <person name="Novak L.V.F."/>
            <person name="Treitli S.C."/>
            <person name="Pyrih J."/>
            <person name="Halakuc P."/>
            <person name="Pipaliya S.V."/>
            <person name="Vacek V."/>
            <person name="Brzon O."/>
            <person name="Soukal P."/>
            <person name="Eme L."/>
            <person name="Dacks J.B."/>
            <person name="Karnkowska A."/>
            <person name="Elias M."/>
            <person name="Hampl V."/>
        </authorList>
    </citation>
    <scope>NUCLEOTIDE SEQUENCE [LARGE SCALE GENOMIC DNA]</scope>
    <source>
        <strain evidence="1">NAU3</strain>
        <tissue evidence="1">Gut</tissue>
    </source>
</reference>
<gene>
    <name evidence="1" type="ORF">BLNAU_9596</name>
</gene>
<comment type="caution">
    <text evidence="1">The sequence shown here is derived from an EMBL/GenBank/DDBJ whole genome shotgun (WGS) entry which is preliminary data.</text>
</comment>
<name>A0ABQ9XV62_9EUKA</name>
<dbReference type="Proteomes" id="UP001281761">
    <property type="component" value="Unassembled WGS sequence"/>
</dbReference>
<keyword evidence="2" id="KW-1185">Reference proteome</keyword>
<proteinExistence type="predicted"/>
<protein>
    <submittedName>
        <fullName evidence="1">Uncharacterized protein</fullName>
    </submittedName>
</protein>
<evidence type="ECO:0000313" key="2">
    <source>
        <dbReference type="Proteomes" id="UP001281761"/>
    </source>
</evidence>
<dbReference type="EMBL" id="JARBJD010000067">
    <property type="protein sequence ID" value="KAK2955368.1"/>
    <property type="molecule type" value="Genomic_DNA"/>
</dbReference>